<protein>
    <recommendedName>
        <fullName evidence="3 9">DNA repair protein RecN</fullName>
    </recommendedName>
    <alternativeName>
        <fullName evidence="8 9">Recombination protein N</fullName>
    </alternativeName>
</protein>
<evidence type="ECO:0000256" key="6">
    <source>
        <dbReference type="ARBA" id="ARBA00022840"/>
    </source>
</evidence>
<dbReference type="PANTHER" id="PTHR11059:SF0">
    <property type="entry name" value="DNA REPAIR PROTEIN RECN"/>
    <property type="match status" value="1"/>
</dbReference>
<dbReference type="InterPro" id="IPR004604">
    <property type="entry name" value="DNA_recomb/repair_RecN"/>
</dbReference>
<dbReference type="NCBIfam" id="NF008121">
    <property type="entry name" value="PRK10869.1"/>
    <property type="match status" value="1"/>
</dbReference>
<dbReference type="EMBL" id="CP046565">
    <property type="protein sequence ID" value="QJD29679.1"/>
    <property type="molecule type" value="Genomic_DNA"/>
</dbReference>
<dbReference type="GO" id="GO:0006310">
    <property type="term" value="P:DNA recombination"/>
    <property type="evidence" value="ECO:0007669"/>
    <property type="project" value="InterPro"/>
</dbReference>
<dbReference type="KEGG" id="metu:GNH96_06670"/>
<dbReference type="FunFam" id="3.40.50.300:FF:000356">
    <property type="entry name" value="DNA repair protein RecN"/>
    <property type="match status" value="1"/>
</dbReference>
<dbReference type="InterPro" id="IPR003395">
    <property type="entry name" value="RecF/RecN/SMC_N"/>
</dbReference>
<keyword evidence="4" id="KW-0547">Nucleotide-binding</keyword>
<dbReference type="GO" id="GO:0006281">
    <property type="term" value="P:DNA repair"/>
    <property type="evidence" value="ECO:0007669"/>
    <property type="project" value="UniProtKB-KW"/>
</dbReference>
<evidence type="ECO:0000256" key="4">
    <source>
        <dbReference type="ARBA" id="ARBA00022741"/>
    </source>
</evidence>
<accession>A0A858Q755</accession>
<dbReference type="RefSeq" id="WP_169602964.1">
    <property type="nucleotide sequence ID" value="NZ_CP046565.1"/>
</dbReference>
<comment type="function">
    <text evidence="1 9">May be involved in recombinational repair of damaged DNA.</text>
</comment>
<evidence type="ECO:0000313" key="12">
    <source>
        <dbReference type="Proteomes" id="UP000503004"/>
    </source>
</evidence>
<name>A0A858Q755_9GAMM</name>
<dbReference type="SUPFAM" id="SSF52540">
    <property type="entry name" value="P-loop containing nucleoside triphosphate hydrolases"/>
    <property type="match status" value="1"/>
</dbReference>
<organism evidence="11 12">
    <name type="scientific">Methylococcus geothermalis</name>
    <dbReference type="NCBI Taxonomy" id="2681310"/>
    <lineage>
        <taxon>Bacteria</taxon>
        <taxon>Pseudomonadati</taxon>
        <taxon>Pseudomonadota</taxon>
        <taxon>Gammaproteobacteria</taxon>
        <taxon>Methylococcales</taxon>
        <taxon>Methylococcaceae</taxon>
        <taxon>Methylococcus</taxon>
    </lineage>
</organism>
<gene>
    <name evidence="11" type="primary">recN</name>
    <name evidence="11" type="ORF">GNH96_06670</name>
</gene>
<dbReference type="FunFam" id="3.40.50.300:FF:000319">
    <property type="entry name" value="DNA repair protein RecN"/>
    <property type="match status" value="1"/>
</dbReference>
<keyword evidence="6" id="KW-0067">ATP-binding</keyword>
<evidence type="ECO:0000256" key="9">
    <source>
        <dbReference type="PIRNR" id="PIRNR003128"/>
    </source>
</evidence>
<evidence type="ECO:0000256" key="3">
    <source>
        <dbReference type="ARBA" id="ARBA00021315"/>
    </source>
</evidence>
<dbReference type="Pfam" id="PF02463">
    <property type="entry name" value="SMC_N"/>
    <property type="match status" value="1"/>
</dbReference>
<dbReference type="AlphaFoldDB" id="A0A858Q755"/>
<dbReference type="GO" id="GO:0043590">
    <property type="term" value="C:bacterial nucleoid"/>
    <property type="evidence" value="ECO:0007669"/>
    <property type="project" value="TreeGrafter"/>
</dbReference>
<keyword evidence="7 9" id="KW-0234">DNA repair</keyword>
<feature type="domain" description="RecF/RecN/SMC N-terminal" evidence="10">
    <location>
        <begin position="4"/>
        <end position="506"/>
    </location>
</feature>
<evidence type="ECO:0000256" key="2">
    <source>
        <dbReference type="ARBA" id="ARBA00009441"/>
    </source>
</evidence>
<dbReference type="GO" id="GO:0009432">
    <property type="term" value="P:SOS response"/>
    <property type="evidence" value="ECO:0007669"/>
    <property type="project" value="UniProtKB-ARBA"/>
</dbReference>
<keyword evidence="12" id="KW-1185">Reference proteome</keyword>
<dbReference type="Gene3D" id="3.40.50.300">
    <property type="entry name" value="P-loop containing nucleotide triphosphate hydrolases"/>
    <property type="match status" value="2"/>
</dbReference>
<evidence type="ECO:0000256" key="8">
    <source>
        <dbReference type="ARBA" id="ARBA00033408"/>
    </source>
</evidence>
<evidence type="ECO:0000313" key="11">
    <source>
        <dbReference type="EMBL" id="QJD29679.1"/>
    </source>
</evidence>
<reference evidence="12" key="1">
    <citation type="submission" date="2019-12" db="EMBL/GenBank/DDBJ databases">
        <authorList>
            <person name="Awala S.I."/>
            <person name="Rhee S.K."/>
        </authorList>
    </citation>
    <scope>NUCLEOTIDE SEQUENCE [LARGE SCALE GENOMIC DNA]</scope>
    <source>
        <strain evidence="12">IM1</strain>
    </source>
</reference>
<dbReference type="InterPro" id="IPR027417">
    <property type="entry name" value="P-loop_NTPase"/>
</dbReference>
<proteinExistence type="inferred from homology"/>
<dbReference type="PIRSF" id="PIRSF003128">
    <property type="entry name" value="RecN"/>
    <property type="match status" value="1"/>
</dbReference>
<comment type="similarity">
    <text evidence="2 9">Belongs to the RecN family.</text>
</comment>
<dbReference type="CDD" id="cd03241">
    <property type="entry name" value="ABC_RecN"/>
    <property type="match status" value="2"/>
</dbReference>
<dbReference type="GO" id="GO:0005524">
    <property type="term" value="F:ATP binding"/>
    <property type="evidence" value="ECO:0007669"/>
    <property type="project" value="UniProtKB-KW"/>
</dbReference>
<keyword evidence="5 9" id="KW-0227">DNA damage</keyword>
<evidence type="ECO:0000256" key="5">
    <source>
        <dbReference type="ARBA" id="ARBA00022763"/>
    </source>
</evidence>
<evidence type="ECO:0000259" key="10">
    <source>
        <dbReference type="Pfam" id="PF02463"/>
    </source>
</evidence>
<evidence type="ECO:0000256" key="1">
    <source>
        <dbReference type="ARBA" id="ARBA00003618"/>
    </source>
</evidence>
<dbReference type="PANTHER" id="PTHR11059">
    <property type="entry name" value="DNA REPAIR PROTEIN RECN"/>
    <property type="match status" value="1"/>
</dbReference>
<sequence length="558" mass="61421">MLTRLSIRDLAVVSALDLDLRSGFTVLTGETGAGKSILLTALGLALGDRADSGLVRPGAERGEVSLCFDLDDASSARDWLLDNELAEADEDICLIRRTISADGRSRAFINGRPATLPNLQALGRHLVEIHGQHAHLNLLQAGEQRALLDRHAGSRELASELKRIFDRWKDVSDRIDQLQQDASRRNARQELLQYQVNELEQLDIPALDYRALSEEHELLANLGRVSEIGYAQLKLLYEDEHYSVNGLLAQSTHAVGELAQLSREFAETLELLESARIQVKEAAMALRHHLDALDPDPAKFAALERRLAEVHQLGRKHQVRPEELPAHLETLRTELRSLATGEERLEHLLAEQSDLLAAYDTAARALSQKRQQAAEALETDISRLIHELGMPHGRFAVAFETDAEALPAPHGRDRIEFLVSANPGLPPRPLSRVASGGELSRISLAIEVASIAQKTTPTLIYDEVDTGIGGGVAEMVGIKLRSLGVNRQVLCVTHLPQIAALGHQHLLVEKHATDGMTQSTVRALNMDERTAEVARMLGGLRITEQTLAHAREMLMLAH</sequence>
<evidence type="ECO:0000256" key="7">
    <source>
        <dbReference type="ARBA" id="ARBA00023204"/>
    </source>
</evidence>
<dbReference type="NCBIfam" id="TIGR00634">
    <property type="entry name" value="recN"/>
    <property type="match status" value="1"/>
</dbReference>
<dbReference type="Proteomes" id="UP000503004">
    <property type="component" value="Chromosome"/>
</dbReference>